<evidence type="ECO:0000256" key="1">
    <source>
        <dbReference type="SAM" id="MobiDB-lite"/>
    </source>
</evidence>
<accession>A0A4D9DZN2</accession>
<comment type="caution">
    <text evidence="2">The sequence shown here is derived from an EMBL/GenBank/DDBJ whole genome shotgun (WGS) entry which is preliminary data.</text>
</comment>
<keyword evidence="3" id="KW-1185">Reference proteome</keyword>
<feature type="compositionally biased region" description="Gly residues" evidence="1">
    <location>
        <begin position="97"/>
        <end position="109"/>
    </location>
</feature>
<sequence>MVWARCGQGCSGWLTSGLGTLGHGVLVEAKRNFPKEGAPEPAQPPTGLSGPGAAEGKRPQLRPRPAQGLLCSPRPRLPPKRNIVGTWGFHTEEQGRGTAGGGRGPGGAAHGDTWQRDRHTDVCM</sequence>
<feature type="region of interest" description="Disordered" evidence="1">
    <location>
        <begin position="32"/>
        <end position="124"/>
    </location>
</feature>
<name>A0A4D9DZN2_9SAUR</name>
<proteinExistence type="predicted"/>
<evidence type="ECO:0000313" key="2">
    <source>
        <dbReference type="EMBL" id="TFK00533.1"/>
    </source>
</evidence>
<feature type="compositionally biased region" description="Basic and acidic residues" evidence="1">
    <location>
        <begin position="113"/>
        <end position="124"/>
    </location>
</feature>
<evidence type="ECO:0000313" key="3">
    <source>
        <dbReference type="Proteomes" id="UP000297703"/>
    </source>
</evidence>
<dbReference type="AlphaFoldDB" id="A0A4D9DZN2"/>
<dbReference type="Proteomes" id="UP000297703">
    <property type="component" value="Unassembled WGS sequence"/>
</dbReference>
<protein>
    <submittedName>
        <fullName evidence="2">NADH dehydrogenase</fullName>
    </submittedName>
</protein>
<reference evidence="2 3" key="1">
    <citation type="submission" date="2019-04" db="EMBL/GenBank/DDBJ databases">
        <title>Draft genome of the big-headed turtle Platysternon megacephalum.</title>
        <authorList>
            <person name="Gong S."/>
        </authorList>
    </citation>
    <scope>NUCLEOTIDE SEQUENCE [LARGE SCALE GENOMIC DNA]</scope>
    <source>
        <strain evidence="2">DO16091913</strain>
        <tissue evidence="2">Muscle</tissue>
    </source>
</reference>
<reference evidence="2 3" key="2">
    <citation type="submission" date="2019-04" db="EMBL/GenBank/DDBJ databases">
        <title>The genome sequence of big-headed turtle.</title>
        <authorList>
            <person name="Gong S."/>
        </authorList>
    </citation>
    <scope>NUCLEOTIDE SEQUENCE [LARGE SCALE GENOMIC DNA]</scope>
    <source>
        <strain evidence="2">DO16091913</strain>
        <tissue evidence="2">Muscle</tissue>
    </source>
</reference>
<organism evidence="2 3">
    <name type="scientific">Platysternon megacephalum</name>
    <name type="common">big-headed turtle</name>
    <dbReference type="NCBI Taxonomy" id="55544"/>
    <lineage>
        <taxon>Eukaryota</taxon>
        <taxon>Metazoa</taxon>
        <taxon>Chordata</taxon>
        <taxon>Craniata</taxon>
        <taxon>Vertebrata</taxon>
        <taxon>Euteleostomi</taxon>
        <taxon>Archelosauria</taxon>
        <taxon>Testudinata</taxon>
        <taxon>Testudines</taxon>
        <taxon>Cryptodira</taxon>
        <taxon>Durocryptodira</taxon>
        <taxon>Testudinoidea</taxon>
        <taxon>Platysternidae</taxon>
        <taxon>Platysternon</taxon>
    </lineage>
</organism>
<gene>
    <name evidence="2" type="ORF">DR999_PMT17270</name>
</gene>
<dbReference type="EMBL" id="QXTE01000266">
    <property type="protein sequence ID" value="TFK00533.1"/>
    <property type="molecule type" value="Genomic_DNA"/>
</dbReference>